<name>A0ACC7P5Z6_9BACL</name>
<keyword evidence="2" id="KW-1185">Reference proteome</keyword>
<protein>
    <submittedName>
        <fullName evidence="1">DHA2 family efflux MFS transporter permease subunit</fullName>
    </submittedName>
</protein>
<reference evidence="1" key="1">
    <citation type="submission" date="2024-12" db="EMBL/GenBank/DDBJ databases">
        <authorList>
            <person name="Wu N."/>
        </authorList>
    </citation>
    <scope>NUCLEOTIDE SEQUENCE</scope>
    <source>
        <strain evidence="1">P15</strain>
    </source>
</reference>
<organism evidence="1 2">
    <name type="scientific">Paenibacillus mesotrionivorans</name>
    <dbReference type="NCBI Taxonomy" id="3160968"/>
    <lineage>
        <taxon>Bacteria</taxon>
        <taxon>Bacillati</taxon>
        <taxon>Bacillota</taxon>
        <taxon>Bacilli</taxon>
        <taxon>Bacillales</taxon>
        <taxon>Paenibacillaceae</taxon>
        <taxon>Paenibacillus</taxon>
    </lineage>
</organism>
<evidence type="ECO:0000313" key="1">
    <source>
        <dbReference type="EMBL" id="MFM9331674.1"/>
    </source>
</evidence>
<proteinExistence type="predicted"/>
<dbReference type="Proteomes" id="UP001631969">
    <property type="component" value="Unassembled WGS sequence"/>
</dbReference>
<comment type="caution">
    <text evidence="1">The sequence shown here is derived from an EMBL/GenBank/DDBJ whole genome shotgun (WGS) entry which is preliminary data.</text>
</comment>
<accession>A0ACC7P5Z6</accession>
<evidence type="ECO:0000313" key="2">
    <source>
        <dbReference type="Proteomes" id="UP001631969"/>
    </source>
</evidence>
<sequence length="511" mass="53154">MVLKNNSRWWVLFSLSLGLMAVSLDTTVLNVALPTLAVELQASTSQLQWILDAYNLILAVVLLPAGMLGDRYGRKKLLLGALLLFGAASAACAASGTAGMLIGMRAFLGIGAAFLIPLSISVLPVLFKGEERTRAMMIWMTVNMLGIPLGPLVGGYLLKHYHWSSVFLINLPLIAIALTAVALLMPESHSEHRPKLDAGGIIFSSTGLGAITFGFIRAGEQGWSDHAAWLAIAGGILLLIVLFLWERKAVEPLVDFSMFRSRSFTWGTLLATGVTFSMFGLLFGLPQFFQAVKGTDAFGTGLRLLPLIGGTLAGAKISELFIPRLGCKAVISAGFVLLGAGLALGTGTGLDTGFGYIALWTVIAGAGLGFALPTAMDMALGELTEAKSGIGSALVMATRQVGASISVALLGSALSAVYRANLSLGGLPDGAAQAIRKSAAAGTTAAVKLSSPEILAMIRSAYIHGMEILLWICAGSALISLFLGLLFLPRGLNAAAANTTGSTRASDSTPS</sequence>
<gene>
    <name evidence="1" type="ORF">ACI1P1_25580</name>
</gene>
<dbReference type="EMBL" id="JBJURJ010000021">
    <property type="protein sequence ID" value="MFM9331674.1"/>
    <property type="molecule type" value="Genomic_DNA"/>
</dbReference>